<evidence type="ECO:0000256" key="9">
    <source>
        <dbReference type="ARBA" id="ARBA00048649"/>
    </source>
</evidence>
<keyword evidence="6" id="KW-0521">NADP</keyword>
<evidence type="ECO:0000256" key="2">
    <source>
        <dbReference type="ARBA" id="ARBA00001974"/>
    </source>
</evidence>
<dbReference type="InterPro" id="IPR017927">
    <property type="entry name" value="FAD-bd_FR_type"/>
</dbReference>
<dbReference type="Gene3D" id="1.10.490.10">
    <property type="entry name" value="Globins"/>
    <property type="match status" value="1"/>
</dbReference>
<protein>
    <recommendedName>
        <fullName evidence="4">nitric oxide dioxygenase</fullName>
        <ecNumber evidence="4">1.14.12.17</ecNumber>
    </recommendedName>
</protein>
<accession>A0ABX0Y141</accession>
<name>A0ABX0Y141_9ACTN</name>
<evidence type="ECO:0000256" key="1">
    <source>
        <dbReference type="ARBA" id="ARBA00001970"/>
    </source>
</evidence>
<comment type="catalytic activity">
    <reaction evidence="9">
        <text>2 nitric oxide + NADH + 2 O2 = 2 nitrate + NAD(+) + H(+)</text>
        <dbReference type="Rhea" id="RHEA:19469"/>
        <dbReference type="ChEBI" id="CHEBI:15378"/>
        <dbReference type="ChEBI" id="CHEBI:15379"/>
        <dbReference type="ChEBI" id="CHEBI:16480"/>
        <dbReference type="ChEBI" id="CHEBI:17632"/>
        <dbReference type="ChEBI" id="CHEBI:57540"/>
        <dbReference type="ChEBI" id="CHEBI:57945"/>
        <dbReference type="EC" id="1.14.12.17"/>
    </reaction>
</comment>
<dbReference type="Pfam" id="PF00175">
    <property type="entry name" value="NAD_binding_1"/>
    <property type="match status" value="1"/>
</dbReference>
<keyword evidence="11" id="KW-0561">Oxygen transport</keyword>
<dbReference type="Proteomes" id="UP000722989">
    <property type="component" value="Unassembled WGS sequence"/>
</dbReference>
<dbReference type="PRINTS" id="PR00371">
    <property type="entry name" value="FPNCR"/>
</dbReference>
<keyword evidence="11" id="KW-0479">Metal-binding</keyword>
<comment type="cofactor">
    <cofactor evidence="1">
        <name>heme b</name>
        <dbReference type="ChEBI" id="CHEBI:60344"/>
    </cofactor>
</comment>
<dbReference type="PROSITE" id="PS51384">
    <property type="entry name" value="FAD_FR"/>
    <property type="match status" value="1"/>
</dbReference>
<keyword evidence="15" id="KW-1185">Reference proteome</keyword>
<evidence type="ECO:0000256" key="8">
    <source>
        <dbReference type="ARBA" id="ARBA00023027"/>
    </source>
</evidence>
<keyword evidence="11" id="KW-0813">Transport</keyword>
<proteinExistence type="inferred from homology"/>
<evidence type="ECO:0000259" key="13">
    <source>
        <dbReference type="PROSITE" id="PS51384"/>
    </source>
</evidence>
<evidence type="ECO:0000256" key="7">
    <source>
        <dbReference type="ARBA" id="ARBA00023014"/>
    </source>
</evidence>
<dbReference type="InterPro" id="IPR012292">
    <property type="entry name" value="Globin/Proto"/>
</dbReference>
<dbReference type="InterPro" id="IPR039261">
    <property type="entry name" value="FNR_nucleotide-bd"/>
</dbReference>
<evidence type="ECO:0000256" key="11">
    <source>
        <dbReference type="RuleBase" id="RU000356"/>
    </source>
</evidence>
<feature type="domain" description="FAD-binding FR-type" evidence="13">
    <location>
        <begin position="138"/>
        <end position="238"/>
    </location>
</feature>
<dbReference type="Gene3D" id="3.40.50.80">
    <property type="entry name" value="Nucleotide-binding domain of ferredoxin-NADP reductase (FNR) module"/>
    <property type="match status" value="1"/>
</dbReference>
<evidence type="ECO:0000256" key="3">
    <source>
        <dbReference type="ARBA" id="ARBA00006401"/>
    </source>
</evidence>
<dbReference type="InterPro" id="IPR008333">
    <property type="entry name" value="Cbr1-like_FAD-bd_dom"/>
</dbReference>
<comment type="cofactor">
    <cofactor evidence="2">
        <name>FAD</name>
        <dbReference type="ChEBI" id="CHEBI:57692"/>
    </cofactor>
</comment>
<comment type="catalytic activity">
    <reaction evidence="10">
        <text>2 nitric oxide + NADPH + 2 O2 = 2 nitrate + NADP(+) + H(+)</text>
        <dbReference type="Rhea" id="RHEA:19465"/>
        <dbReference type="ChEBI" id="CHEBI:15378"/>
        <dbReference type="ChEBI" id="CHEBI:15379"/>
        <dbReference type="ChEBI" id="CHEBI:16480"/>
        <dbReference type="ChEBI" id="CHEBI:17632"/>
        <dbReference type="ChEBI" id="CHEBI:57783"/>
        <dbReference type="ChEBI" id="CHEBI:58349"/>
        <dbReference type="EC" id="1.14.12.17"/>
    </reaction>
</comment>
<dbReference type="PRINTS" id="PR00410">
    <property type="entry name" value="PHEHYDRXLASE"/>
</dbReference>
<evidence type="ECO:0000256" key="5">
    <source>
        <dbReference type="ARBA" id="ARBA00022714"/>
    </source>
</evidence>
<dbReference type="InterPro" id="IPR017938">
    <property type="entry name" value="Riboflavin_synthase-like_b-brl"/>
</dbReference>
<dbReference type="CDD" id="cd19753">
    <property type="entry name" value="Mb-like_oxidoreductase"/>
    <property type="match status" value="1"/>
</dbReference>
<comment type="similarity">
    <text evidence="11">Belongs to the globin family.</text>
</comment>
<dbReference type="CDD" id="cd06187">
    <property type="entry name" value="O2ase_reductase_like"/>
    <property type="match status" value="1"/>
</dbReference>
<dbReference type="PANTHER" id="PTHR47354">
    <property type="entry name" value="NADH OXIDOREDUCTASE HCR"/>
    <property type="match status" value="1"/>
</dbReference>
<gene>
    <name evidence="14" type="ORF">HC031_20485</name>
</gene>
<dbReference type="SUPFAM" id="SSF52343">
    <property type="entry name" value="Ferredoxin reductase-like, C-terminal NADP-linked domain"/>
    <property type="match status" value="1"/>
</dbReference>
<evidence type="ECO:0000259" key="12">
    <source>
        <dbReference type="PROSITE" id="PS01033"/>
    </source>
</evidence>
<keyword evidence="5" id="KW-0001">2Fe-2S</keyword>
<dbReference type="PANTHER" id="PTHR47354:SF5">
    <property type="entry name" value="PROTEIN RFBI"/>
    <property type="match status" value="1"/>
</dbReference>
<keyword evidence="7" id="KW-0411">Iron-sulfur</keyword>
<sequence length="389" mass="42407">MDPAALKRSWAAVVRHGDAVPSFFYAILFMAHPQLRSMFPMSMAAQRDRLVSALGRIVSNVDQIDAAVPFVQGLGRDHRRFDVRAEHYPMVGDALLRTLAHFLGEAWTPQLAEDWGAAYQLVAQVMSEAAERSAASTPAYWTATVVGHERRGLDIAVVQLHPKQPYPYVAGQSCAMEIPDRPRLWRYYSPANLPRPDGRIDLHVKAVPGGQISTAIVHGLQPGDVVKLSAPVGQQLTLAPGATRDLLLLAGGTGLAPLKALVEQVAAEGGRRRVTLIVGARTQPDLYDLPAFEALARQAGWLTVVPALSHDPWYPGERGTVGEVAQRLGRWHDHDVYVCGSAEMTTATREALLAGGVPAEQIRCEDYNNDPYRPMAGDAVTELEEVPTR</sequence>
<dbReference type="InterPro" id="IPR050415">
    <property type="entry name" value="MRET"/>
</dbReference>
<dbReference type="SUPFAM" id="SSF46458">
    <property type="entry name" value="Globin-like"/>
    <property type="match status" value="1"/>
</dbReference>
<dbReference type="InterPro" id="IPR000971">
    <property type="entry name" value="Globin"/>
</dbReference>
<feature type="domain" description="Globin" evidence="12">
    <location>
        <begin position="1"/>
        <end position="131"/>
    </location>
</feature>
<evidence type="ECO:0000313" key="15">
    <source>
        <dbReference type="Proteomes" id="UP000722989"/>
    </source>
</evidence>
<dbReference type="EMBL" id="JAATVY010000016">
    <property type="protein sequence ID" value="NJC72075.1"/>
    <property type="molecule type" value="Genomic_DNA"/>
</dbReference>
<keyword evidence="8" id="KW-0520">NAD</keyword>
<dbReference type="PROSITE" id="PS01033">
    <property type="entry name" value="GLOBIN"/>
    <property type="match status" value="1"/>
</dbReference>
<dbReference type="SUPFAM" id="SSF63380">
    <property type="entry name" value="Riboflavin synthase domain-like"/>
    <property type="match status" value="1"/>
</dbReference>
<dbReference type="EC" id="1.14.12.17" evidence="4"/>
<dbReference type="InterPro" id="IPR001433">
    <property type="entry name" value="OxRdtase_FAD/NAD-bd"/>
</dbReference>
<dbReference type="Gene3D" id="2.40.30.10">
    <property type="entry name" value="Translation factors"/>
    <property type="match status" value="1"/>
</dbReference>
<keyword evidence="11" id="KW-0349">Heme</keyword>
<evidence type="ECO:0000256" key="10">
    <source>
        <dbReference type="ARBA" id="ARBA00049433"/>
    </source>
</evidence>
<organism evidence="14 15">
    <name type="scientific">Planosporangium thailandense</name>
    <dbReference type="NCBI Taxonomy" id="765197"/>
    <lineage>
        <taxon>Bacteria</taxon>
        <taxon>Bacillati</taxon>
        <taxon>Actinomycetota</taxon>
        <taxon>Actinomycetes</taxon>
        <taxon>Micromonosporales</taxon>
        <taxon>Micromonosporaceae</taxon>
        <taxon>Planosporangium</taxon>
    </lineage>
</organism>
<evidence type="ECO:0000256" key="4">
    <source>
        <dbReference type="ARBA" id="ARBA00012229"/>
    </source>
</evidence>
<reference evidence="14 15" key="1">
    <citation type="submission" date="2020-03" db="EMBL/GenBank/DDBJ databases">
        <title>WGS of the type strain of Planosporangium spp.</title>
        <authorList>
            <person name="Thawai C."/>
        </authorList>
    </citation>
    <scope>NUCLEOTIDE SEQUENCE [LARGE SCALE GENOMIC DNA]</scope>
    <source>
        <strain evidence="14 15">TBRC 5610</strain>
    </source>
</reference>
<dbReference type="RefSeq" id="WP_167926991.1">
    <property type="nucleotide sequence ID" value="NZ_JAATVY010000016.1"/>
</dbReference>
<evidence type="ECO:0000313" key="14">
    <source>
        <dbReference type="EMBL" id="NJC72075.1"/>
    </source>
</evidence>
<dbReference type="Pfam" id="PF00042">
    <property type="entry name" value="Globin"/>
    <property type="match status" value="1"/>
</dbReference>
<keyword evidence="11" id="KW-0408">Iron</keyword>
<dbReference type="Pfam" id="PF00970">
    <property type="entry name" value="FAD_binding_6"/>
    <property type="match status" value="1"/>
</dbReference>
<comment type="caution">
    <text evidence="14">The sequence shown here is derived from an EMBL/GenBank/DDBJ whole genome shotgun (WGS) entry which is preliminary data.</text>
</comment>
<dbReference type="InterPro" id="IPR001709">
    <property type="entry name" value="Flavoprot_Pyr_Nucl_cyt_Rdtase"/>
</dbReference>
<evidence type="ECO:0000256" key="6">
    <source>
        <dbReference type="ARBA" id="ARBA00022857"/>
    </source>
</evidence>
<comment type="similarity">
    <text evidence="3">In the C-terminal section; belongs to the flavoprotein pyridine nucleotide cytochrome reductase family.</text>
</comment>
<dbReference type="InterPro" id="IPR009050">
    <property type="entry name" value="Globin-like_sf"/>
</dbReference>